<organism evidence="2 3">
    <name type="scientific">Zizania palustris</name>
    <name type="common">Northern wild rice</name>
    <dbReference type="NCBI Taxonomy" id="103762"/>
    <lineage>
        <taxon>Eukaryota</taxon>
        <taxon>Viridiplantae</taxon>
        <taxon>Streptophyta</taxon>
        <taxon>Embryophyta</taxon>
        <taxon>Tracheophyta</taxon>
        <taxon>Spermatophyta</taxon>
        <taxon>Magnoliopsida</taxon>
        <taxon>Liliopsida</taxon>
        <taxon>Poales</taxon>
        <taxon>Poaceae</taxon>
        <taxon>BOP clade</taxon>
        <taxon>Oryzoideae</taxon>
        <taxon>Oryzeae</taxon>
        <taxon>Zizaniinae</taxon>
        <taxon>Zizania</taxon>
    </lineage>
</organism>
<feature type="region of interest" description="Disordered" evidence="1">
    <location>
        <begin position="74"/>
        <end position="97"/>
    </location>
</feature>
<accession>A0A8J5VTZ1</accession>
<proteinExistence type="predicted"/>
<gene>
    <name evidence="2" type="ORF">GUJ93_ZPchr0007g5126</name>
</gene>
<comment type="caution">
    <text evidence="2">The sequence shown here is derived from an EMBL/GenBank/DDBJ whole genome shotgun (WGS) entry which is preliminary data.</text>
</comment>
<protein>
    <submittedName>
        <fullName evidence="2">Uncharacterized protein</fullName>
    </submittedName>
</protein>
<keyword evidence="3" id="KW-1185">Reference proteome</keyword>
<dbReference type="Proteomes" id="UP000729402">
    <property type="component" value="Unassembled WGS sequence"/>
</dbReference>
<evidence type="ECO:0000256" key="1">
    <source>
        <dbReference type="SAM" id="MobiDB-lite"/>
    </source>
</evidence>
<sequence>MSDPASMAAAIEERLSNRDLIGRGSFGDVYKGLEVGMWDGADDAAAGGGKGLDGWWRSTVRWEGPAGAMVGGMDLGMGRRQERSGSCGTWQAAGRRL</sequence>
<dbReference type="AlphaFoldDB" id="A0A8J5VTZ1"/>
<evidence type="ECO:0000313" key="3">
    <source>
        <dbReference type="Proteomes" id="UP000729402"/>
    </source>
</evidence>
<evidence type="ECO:0000313" key="2">
    <source>
        <dbReference type="EMBL" id="KAG8080430.1"/>
    </source>
</evidence>
<dbReference type="EMBL" id="JAAALK010000282">
    <property type="protein sequence ID" value="KAG8080430.1"/>
    <property type="molecule type" value="Genomic_DNA"/>
</dbReference>
<reference evidence="2" key="1">
    <citation type="journal article" date="2021" name="bioRxiv">
        <title>Whole Genome Assembly and Annotation of Northern Wild Rice, Zizania palustris L., Supports a Whole Genome Duplication in the Zizania Genus.</title>
        <authorList>
            <person name="Haas M."/>
            <person name="Kono T."/>
            <person name="Macchietto M."/>
            <person name="Millas R."/>
            <person name="McGilp L."/>
            <person name="Shao M."/>
            <person name="Duquette J."/>
            <person name="Hirsch C.N."/>
            <person name="Kimball J."/>
        </authorList>
    </citation>
    <scope>NUCLEOTIDE SEQUENCE</scope>
    <source>
        <tissue evidence="2">Fresh leaf tissue</tissue>
    </source>
</reference>
<reference evidence="2" key="2">
    <citation type="submission" date="2021-02" db="EMBL/GenBank/DDBJ databases">
        <authorList>
            <person name="Kimball J.A."/>
            <person name="Haas M.W."/>
            <person name="Macchietto M."/>
            <person name="Kono T."/>
            <person name="Duquette J."/>
            <person name="Shao M."/>
        </authorList>
    </citation>
    <scope>NUCLEOTIDE SEQUENCE</scope>
    <source>
        <tissue evidence="2">Fresh leaf tissue</tissue>
    </source>
</reference>
<name>A0A8J5VTZ1_ZIZPA</name>